<dbReference type="AlphaFoldDB" id="A0AA86P4C0"/>
<dbReference type="EMBL" id="CATOUU010000496">
    <property type="protein sequence ID" value="CAI9931724.1"/>
    <property type="molecule type" value="Genomic_DNA"/>
</dbReference>
<organism evidence="1">
    <name type="scientific">Hexamita inflata</name>
    <dbReference type="NCBI Taxonomy" id="28002"/>
    <lineage>
        <taxon>Eukaryota</taxon>
        <taxon>Metamonada</taxon>
        <taxon>Diplomonadida</taxon>
        <taxon>Hexamitidae</taxon>
        <taxon>Hexamitinae</taxon>
        <taxon>Hexamita</taxon>
    </lineage>
</organism>
<proteinExistence type="predicted"/>
<keyword evidence="3" id="KW-1185">Reference proteome</keyword>
<evidence type="ECO:0000313" key="2">
    <source>
        <dbReference type="EMBL" id="CAL6108750.1"/>
    </source>
</evidence>
<reference evidence="1" key="1">
    <citation type="submission" date="2023-06" db="EMBL/GenBank/DDBJ databases">
        <authorList>
            <person name="Kurt Z."/>
        </authorList>
    </citation>
    <scope>NUCLEOTIDE SEQUENCE</scope>
</reference>
<name>A0AA86P4C0_9EUKA</name>
<reference evidence="2 3" key="2">
    <citation type="submission" date="2024-07" db="EMBL/GenBank/DDBJ databases">
        <authorList>
            <person name="Akdeniz Z."/>
        </authorList>
    </citation>
    <scope>NUCLEOTIDE SEQUENCE [LARGE SCALE GENOMIC DNA]</scope>
</reference>
<sequence length="232" mass="26569">MSKICKEDLGKLMTKQIKGMQSPTRVVQSQFRPQSQLNTSSRLLAIKIGNPSSNINQYSTDGNLQNYLKVHDSAQLHSSSSLVDFQVSQDFDLSEEFYTSKTPIRQLSQKLPKFYEIQQKKISPKRLDNKNYHKPEKDKPQLQYMALALKPTQSSVAEKINPPKNLIKTFTQAPKDDKQVKIDIQLNNSPIQRSPSPFEQRRAYTHKIVHQKESRVITELDKTGIVCIGVEK</sequence>
<dbReference type="EMBL" id="CAXDID020000657">
    <property type="protein sequence ID" value="CAL6108750.1"/>
    <property type="molecule type" value="Genomic_DNA"/>
</dbReference>
<protein>
    <submittedName>
        <fullName evidence="2">Hypothetical_protein</fullName>
    </submittedName>
</protein>
<dbReference type="Proteomes" id="UP001642409">
    <property type="component" value="Unassembled WGS sequence"/>
</dbReference>
<gene>
    <name evidence="1" type="ORF">HINF_LOCUS19369</name>
    <name evidence="2" type="ORF">HINF_LOCUS75115</name>
</gene>
<evidence type="ECO:0000313" key="1">
    <source>
        <dbReference type="EMBL" id="CAI9931724.1"/>
    </source>
</evidence>
<evidence type="ECO:0000313" key="3">
    <source>
        <dbReference type="Proteomes" id="UP001642409"/>
    </source>
</evidence>
<accession>A0AA86P4C0</accession>
<comment type="caution">
    <text evidence="1">The sequence shown here is derived from an EMBL/GenBank/DDBJ whole genome shotgun (WGS) entry which is preliminary data.</text>
</comment>